<evidence type="ECO:0000259" key="1">
    <source>
        <dbReference type="Pfam" id="PF07905"/>
    </source>
</evidence>
<dbReference type="InterPro" id="IPR051448">
    <property type="entry name" value="CdaR-like_regulators"/>
</dbReference>
<dbReference type="InterPro" id="IPR012914">
    <property type="entry name" value="PucR_dom"/>
</dbReference>
<feature type="domain" description="PucR C-terminal helix-turn-helix" evidence="2">
    <location>
        <begin position="389"/>
        <end position="446"/>
    </location>
</feature>
<gene>
    <name evidence="3" type="ORF">HF576_10125</name>
</gene>
<dbReference type="Pfam" id="PF13556">
    <property type="entry name" value="HTH_30"/>
    <property type="match status" value="1"/>
</dbReference>
<dbReference type="Proteomes" id="UP001429745">
    <property type="component" value="Unassembled WGS sequence"/>
</dbReference>
<evidence type="ECO:0000259" key="2">
    <source>
        <dbReference type="Pfam" id="PF13556"/>
    </source>
</evidence>
<sequence length="449" mass="46731">MTTLGELVETAGSALVAAGPFDPARQITGVHVSELADPGRYLDGGELLLSTGIRLTGRESDDAYVARLAEQRVGALGLGLGEGWDAVPPGFAERCANAGVPLFVVPDGEPFLAVTRSFWQLEGRDERDAVVRVGHTHTRLAEAAAGDDPVLDVVRLTSEAVGGWAAWIPLDRTAPDALLHPASLAGLLPTVRADLERSLERSGVAAASFVAHGSVVVAHPVVANGRTRGAVAVGASRPLTRTDRQLVLTAVAVLRLTMRSSPAPAPATSAAQWVAHLALEGDAAAARSLARSAGVGLPLLARVHVGGTDDAPVGDLAVDRDGVRLTLVEAESPTDGGVGVLSAAVALDEVPSAAARALALWRRSPGRPLVDSAQRADDWVRLLEGSPVLLATTRAHLASGRHAEHTARALGVHRNTVRQRIAAAEQLLDVELADPDVSAELWLALRQRP</sequence>
<dbReference type="Gene3D" id="1.10.10.2840">
    <property type="entry name" value="PucR C-terminal helix-turn-helix domain"/>
    <property type="match status" value="1"/>
</dbReference>
<dbReference type="RefSeq" id="WP_168912665.1">
    <property type="nucleotide sequence ID" value="NZ_JABACI010000002.1"/>
</dbReference>
<evidence type="ECO:0000313" key="4">
    <source>
        <dbReference type="Proteomes" id="UP001429745"/>
    </source>
</evidence>
<organism evidence="3 4">
    <name type="scientific">Microbacterium salsuginis</name>
    <dbReference type="NCBI Taxonomy" id="2722803"/>
    <lineage>
        <taxon>Bacteria</taxon>
        <taxon>Bacillati</taxon>
        <taxon>Actinomycetota</taxon>
        <taxon>Actinomycetes</taxon>
        <taxon>Micrococcales</taxon>
        <taxon>Microbacteriaceae</taxon>
        <taxon>Microbacterium</taxon>
    </lineage>
</organism>
<protein>
    <submittedName>
        <fullName evidence="3">PucR family transcriptional regulator</fullName>
    </submittedName>
</protein>
<accession>A0ABX1KB02</accession>
<dbReference type="Pfam" id="PF07905">
    <property type="entry name" value="PucR"/>
    <property type="match status" value="1"/>
</dbReference>
<name>A0ABX1KB02_9MICO</name>
<dbReference type="InterPro" id="IPR042070">
    <property type="entry name" value="PucR_C-HTH_sf"/>
</dbReference>
<feature type="domain" description="Purine catabolism PurC-like" evidence="1">
    <location>
        <begin position="15"/>
        <end position="119"/>
    </location>
</feature>
<dbReference type="EMBL" id="JABACI010000002">
    <property type="protein sequence ID" value="NLP84209.1"/>
    <property type="molecule type" value="Genomic_DNA"/>
</dbReference>
<dbReference type="PANTHER" id="PTHR33744">
    <property type="entry name" value="CARBOHYDRATE DIACID REGULATOR"/>
    <property type="match status" value="1"/>
</dbReference>
<proteinExistence type="predicted"/>
<reference evidence="3 4" key="1">
    <citation type="submission" date="2020-04" db="EMBL/GenBank/DDBJ databases">
        <title>CFH 90308 Microbacterium sp.</title>
        <authorList>
            <person name="Nie G."/>
            <person name="Ming H."/>
            <person name="Xia T."/>
        </authorList>
    </citation>
    <scope>NUCLEOTIDE SEQUENCE [LARGE SCALE GENOMIC DNA]</scope>
    <source>
        <strain evidence="3 4">CFH 90308</strain>
    </source>
</reference>
<dbReference type="PANTHER" id="PTHR33744:SF1">
    <property type="entry name" value="DNA-BINDING TRANSCRIPTIONAL ACTIVATOR ADER"/>
    <property type="match status" value="1"/>
</dbReference>
<comment type="caution">
    <text evidence="3">The sequence shown here is derived from an EMBL/GenBank/DDBJ whole genome shotgun (WGS) entry which is preliminary data.</text>
</comment>
<dbReference type="InterPro" id="IPR025736">
    <property type="entry name" value="PucR_C-HTH_dom"/>
</dbReference>
<evidence type="ECO:0000313" key="3">
    <source>
        <dbReference type="EMBL" id="NLP84209.1"/>
    </source>
</evidence>
<keyword evidence="4" id="KW-1185">Reference proteome</keyword>